<feature type="compositionally biased region" description="Acidic residues" evidence="3">
    <location>
        <begin position="713"/>
        <end position="725"/>
    </location>
</feature>
<dbReference type="InterPro" id="IPR009091">
    <property type="entry name" value="RCC1/BLIP-II"/>
</dbReference>
<protein>
    <submittedName>
        <fullName evidence="4">HERC2 protein</fullName>
    </submittedName>
</protein>
<feature type="compositionally biased region" description="Low complexity" evidence="3">
    <location>
        <begin position="73"/>
        <end position="86"/>
    </location>
</feature>
<evidence type="ECO:0000256" key="1">
    <source>
        <dbReference type="ARBA" id="ARBA00022737"/>
    </source>
</evidence>
<dbReference type="Proteomes" id="UP000604046">
    <property type="component" value="Unassembled WGS sequence"/>
</dbReference>
<dbReference type="InterPro" id="IPR051625">
    <property type="entry name" value="Signaling_Regulatory_Domain"/>
</dbReference>
<evidence type="ECO:0000313" key="5">
    <source>
        <dbReference type="Proteomes" id="UP000604046"/>
    </source>
</evidence>
<feature type="region of interest" description="Disordered" evidence="3">
    <location>
        <begin position="620"/>
        <end position="767"/>
    </location>
</feature>
<dbReference type="EMBL" id="CAJNDS010002414">
    <property type="protein sequence ID" value="CAE7466201.1"/>
    <property type="molecule type" value="Genomic_DNA"/>
</dbReference>
<keyword evidence="5" id="KW-1185">Reference proteome</keyword>
<name>A0A812S918_9DINO</name>
<dbReference type="Gene3D" id="2.130.10.30">
    <property type="entry name" value="Regulator of chromosome condensation 1/beta-lactamase-inhibitor protein II"/>
    <property type="match status" value="3"/>
</dbReference>
<evidence type="ECO:0000256" key="3">
    <source>
        <dbReference type="SAM" id="MobiDB-lite"/>
    </source>
</evidence>
<dbReference type="Pfam" id="PF00415">
    <property type="entry name" value="RCC1"/>
    <property type="match status" value="3"/>
</dbReference>
<feature type="compositionally biased region" description="Basic residues" evidence="3">
    <location>
        <begin position="622"/>
        <end position="633"/>
    </location>
</feature>
<dbReference type="SUPFAM" id="SSF50985">
    <property type="entry name" value="RCC1/BLIP-II"/>
    <property type="match status" value="2"/>
</dbReference>
<keyword evidence="1" id="KW-0677">Repeat</keyword>
<feature type="compositionally biased region" description="Basic residues" evidence="3">
    <location>
        <begin position="658"/>
        <end position="669"/>
    </location>
</feature>
<feature type="compositionally biased region" description="Polar residues" evidence="3">
    <location>
        <begin position="740"/>
        <end position="750"/>
    </location>
</feature>
<reference evidence="4" key="1">
    <citation type="submission" date="2021-02" db="EMBL/GenBank/DDBJ databases">
        <authorList>
            <person name="Dougan E. K."/>
            <person name="Rhodes N."/>
            <person name="Thang M."/>
            <person name="Chan C."/>
        </authorList>
    </citation>
    <scope>NUCLEOTIDE SEQUENCE</scope>
</reference>
<evidence type="ECO:0000256" key="2">
    <source>
        <dbReference type="PROSITE-ProRule" id="PRU00235"/>
    </source>
</evidence>
<dbReference type="PANTHER" id="PTHR22872:SF2">
    <property type="entry name" value="INHIBITOR OF BRUTON TYROSINE KINASE"/>
    <property type="match status" value="1"/>
</dbReference>
<proteinExistence type="predicted"/>
<feature type="repeat" description="RCC1" evidence="2">
    <location>
        <begin position="1"/>
        <end position="53"/>
    </location>
</feature>
<dbReference type="InterPro" id="IPR000408">
    <property type="entry name" value="Reg_chr_condens"/>
</dbReference>
<feature type="repeat" description="RCC1" evidence="2">
    <location>
        <begin position="366"/>
        <end position="436"/>
    </location>
</feature>
<feature type="compositionally biased region" description="Low complexity" evidence="3">
    <location>
        <begin position="695"/>
        <end position="712"/>
    </location>
</feature>
<organism evidence="4 5">
    <name type="scientific">Symbiodinium natans</name>
    <dbReference type="NCBI Taxonomy" id="878477"/>
    <lineage>
        <taxon>Eukaryota</taxon>
        <taxon>Sar</taxon>
        <taxon>Alveolata</taxon>
        <taxon>Dinophyceae</taxon>
        <taxon>Suessiales</taxon>
        <taxon>Symbiodiniaceae</taxon>
        <taxon>Symbiodinium</taxon>
    </lineage>
</organism>
<comment type="caution">
    <text evidence="4">The sequence shown here is derived from an EMBL/GenBank/DDBJ whole genome shotgun (WGS) entry which is preliminary data.</text>
</comment>
<evidence type="ECO:0000313" key="4">
    <source>
        <dbReference type="EMBL" id="CAE7466201.1"/>
    </source>
</evidence>
<feature type="compositionally biased region" description="Basic and acidic residues" evidence="3">
    <location>
        <begin position="685"/>
        <end position="694"/>
    </location>
</feature>
<dbReference type="PROSITE" id="PS00626">
    <property type="entry name" value="RCC1_2"/>
    <property type="match status" value="1"/>
</dbReference>
<dbReference type="PROSITE" id="PS50012">
    <property type="entry name" value="RCC1_3"/>
    <property type="match status" value="5"/>
</dbReference>
<accession>A0A812S918</accession>
<feature type="region of interest" description="Disordered" evidence="3">
    <location>
        <begin position="813"/>
        <end position="833"/>
    </location>
</feature>
<sequence length="1118" mass="119290">MEVYSWGSGNYGRLGLGSGADAARPQLVSGVLNGYEVVGTACSWYHSAVVTSTGDVATFGSKISKCLGTAASGSDVSDGAAASDHSLGPDSDEEDEIAPRGLKAIPRARGGDRRSRNPLHSEGIGRSTSDFVPHLLRSFPSRVNVVQVAVGSDMLGAHTLAVSRNGRLYSWGYGPACGLGSTANVSTPTLVTKFLGTGAGEGGSGRMRKQEMEPLGWGKHSHLRYRQRPSNKHLGLHFLRPKIAKASCGGGFSVVMSTEGEVFTFGVSASGRLGFRTKFRAQLRPRRIETLAEGTIDIAAGAAFVLLCSAAGKLMSWGDNSKGQLGVGHLQESHEPLTLGRACPAAFVMQAVAAGDSHSLALDSAGRAYSWGGEGGPMTGQGQPVPNSTQVDAAFQFRLRQLSHWWVRPHPIRALVGIRIVHVDAGCLHSLALSQDGALYAWGAPLQAATSQSSSAPKGRPSQVSWIPRLVAPSPKLPLVRVGTATAGGWHSIATATPASPLDRLLPADWSQEEEKDDGVAASSNQVAMASLSDFCDAFLVSEKDSTPEEEARIPVCCTAIRARLAMPDGTDSPVWRAFSAQVVRLRPESVAIFSTEAPEREEEDTGSESGGLLELAEMHRSRQRSVAQRKHPTAAQNSDADEAAGLALNPPPTLQKAKGKTSIPRKKPIPTFSSDSDSGNGGVAKKELRDKMVAARPAPQAAVPKRSVPDFSSDDSASEEELVPDDVISAARSPPARSDGTSAYGSPATSAAARSRHQPPLGYQGPASSALSGLELRSFGEAVLATLVRYFCTNTLRSIEVIDESHPAWQREQQLRLRPHGSSPEAADESLRPTRLRAARGLLLRQEVRDLRHIGVCLGMERLSRLCDQLLLHMDAPGAPALFVPASSVGTAMWTLLQQTLRPPDRDGPDTDLLCAPPGPRKHHWGPRWLPADGHLQAHAFVLCAGCSNLQTERRLDGPAELAGGGRLGQTTFDSSDTMPKLRLRRRDGGGGGAPTYQLDLQQYSADVVFAWLRYLYTQAAVCCSNAALSMMTWSSHGLSVVLVGIETTRLRVGLLRQLMVVPLLCPPVVYGVCAKPGAEAPPETWWMQLLHLAQLVGDWKLQLYAQDIAVQWDEEL</sequence>
<feature type="region of interest" description="Disordered" evidence="3">
    <location>
        <begin position="73"/>
        <end position="127"/>
    </location>
</feature>
<dbReference type="PANTHER" id="PTHR22872">
    <property type="entry name" value="BTK-BINDING PROTEIN-RELATED"/>
    <property type="match status" value="1"/>
</dbReference>
<dbReference type="AlphaFoldDB" id="A0A812S918"/>
<feature type="repeat" description="RCC1" evidence="2">
    <location>
        <begin position="260"/>
        <end position="311"/>
    </location>
</feature>
<feature type="repeat" description="RCC1" evidence="2">
    <location>
        <begin position="437"/>
        <end position="498"/>
    </location>
</feature>
<dbReference type="PRINTS" id="PR00633">
    <property type="entry name" value="RCCNDNSATION"/>
</dbReference>
<dbReference type="OrthoDB" id="434612at2759"/>
<gene>
    <name evidence="4" type="primary">HERC2</name>
    <name evidence="4" type="ORF">SNAT2548_LOCUS26042</name>
</gene>
<feature type="repeat" description="RCC1" evidence="2">
    <location>
        <begin position="312"/>
        <end position="365"/>
    </location>
</feature>